<evidence type="ECO:0000313" key="5">
    <source>
        <dbReference type="Proteomes" id="UP001499910"/>
    </source>
</evidence>
<dbReference type="SUPFAM" id="SSF54637">
    <property type="entry name" value="Thioesterase/thiol ester dehydrase-isomerase"/>
    <property type="match status" value="1"/>
</dbReference>
<dbReference type="Pfam" id="PF03061">
    <property type="entry name" value="4HBT"/>
    <property type="match status" value="1"/>
</dbReference>
<evidence type="ECO:0000313" key="4">
    <source>
        <dbReference type="EMBL" id="GAA5067032.1"/>
    </source>
</evidence>
<reference evidence="5" key="1">
    <citation type="journal article" date="2019" name="Int. J. Syst. Evol. Microbiol.">
        <title>The Global Catalogue of Microorganisms (GCM) 10K type strain sequencing project: providing services to taxonomists for standard genome sequencing and annotation.</title>
        <authorList>
            <consortium name="The Broad Institute Genomics Platform"/>
            <consortium name="The Broad Institute Genome Sequencing Center for Infectious Disease"/>
            <person name="Wu L."/>
            <person name="Ma J."/>
        </authorList>
    </citation>
    <scope>NUCLEOTIDE SEQUENCE [LARGE SCALE GENOMIC DNA]</scope>
    <source>
        <strain evidence="5">JCM 18015</strain>
    </source>
</reference>
<dbReference type="CDD" id="cd03443">
    <property type="entry name" value="PaaI_thioesterase"/>
    <property type="match status" value="1"/>
</dbReference>
<proteinExistence type="inferred from homology"/>
<dbReference type="EMBL" id="BAABHW010000001">
    <property type="protein sequence ID" value="GAA5067032.1"/>
    <property type="molecule type" value="Genomic_DNA"/>
</dbReference>
<protein>
    <recommendedName>
        <fullName evidence="3">Thioesterase domain-containing protein</fullName>
    </recommendedName>
</protein>
<accession>A0ABP9KZJ8</accession>
<dbReference type="NCBIfam" id="TIGR00369">
    <property type="entry name" value="unchar_dom_1"/>
    <property type="match status" value="1"/>
</dbReference>
<dbReference type="RefSeq" id="WP_259546727.1">
    <property type="nucleotide sequence ID" value="NZ_BAABHW010000001.1"/>
</dbReference>
<sequence>MTELNPDLREDPYAIQQHLGYEVTGWTEDWARVEMDLAQHVMNRQGIPHGGIHATLLDTAMGYAGCFTGDPGRKQNAMTLSMTVNYVSQPKGRRLIAEGRRVGGGRSTYFAEAELRDETGAVLSRATGVFRYRPPLGQG</sequence>
<evidence type="ECO:0000256" key="1">
    <source>
        <dbReference type="ARBA" id="ARBA00008324"/>
    </source>
</evidence>
<dbReference type="PANTHER" id="PTHR21660:SF1">
    <property type="entry name" value="ACYL-COENZYME A THIOESTERASE 13"/>
    <property type="match status" value="1"/>
</dbReference>
<dbReference type="Proteomes" id="UP001499910">
    <property type="component" value="Unassembled WGS sequence"/>
</dbReference>
<organism evidence="4 5">
    <name type="scientific">[Roseibacterium] beibuensis</name>
    <dbReference type="NCBI Taxonomy" id="1193142"/>
    <lineage>
        <taxon>Bacteria</taxon>
        <taxon>Pseudomonadati</taxon>
        <taxon>Pseudomonadota</taxon>
        <taxon>Alphaproteobacteria</taxon>
        <taxon>Rhodobacterales</taxon>
        <taxon>Roseobacteraceae</taxon>
        <taxon>Roseicyclus</taxon>
    </lineage>
</organism>
<dbReference type="Gene3D" id="3.10.129.10">
    <property type="entry name" value="Hotdog Thioesterase"/>
    <property type="match status" value="1"/>
</dbReference>
<name>A0ABP9KZJ8_9RHOB</name>
<evidence type="ECO:0000259" key="3">
    <source>
        <dbReference type="Pfam" id="PF03061"/>
    </source>
</evidence>
<dbReference type="InterPro" id="IPR006683">
    <property type="entry name" value="Thioestr_dom"/>
</dbReference>
<evidence type="ECO:0000256" key="2">
    <source>
        <dbReference type="ARBA" id="ARBA00022801"/>
    </source>
</evidence>
<feature type="domain" description="Thioesterase" evidence="3">
    <location>
        <begin position="46"/>
        <end position="122"/>
    </location>
</feature>
<dbReference type="InterPro" id="IPR003736">
    <property type="entry name" value="PAAI_dom"/>
</dbReference>
<dbReference type="PANTHER" id="PTHR21660">
    <property type="entry name" value="THIOESTERASE SUPERFAMILY MEMBER-RELATED"/>
    <property type="match status" value="1"/>
</dbReference>
<dbReference type="InterPro" id="IPR029069">
    <property type="entry name" value="HotDog_dom_sf"/>
</dbReference>
<gene>
    <name evidence="4" type="ORF">GCM10023209_06230</name>
</gene>
<keyword evidence="2" id="KW-0378">Hydrolase</keyword>
<comment type="caution">
    <text evidence="4">The sequence shown here is derived from an EMBL/GenBank/DDBJ whole genome shotgun (WGS) entry which is preliminary data.</text>
</comment>
<keyword evidence="5" id="KW-1185">Reference proteome</keyword>
<comment type="similarity">
    <text evidence="1">Belongs to the thioesterase PaaI family.</text>
</comment>
<dbReference type="InterPro" id="IPR039298">
    <property type="entry name" value="ACOT13"/>
</dbReference>